<dbReference type="EC" id="2.7.13.3" evidence="2"/>
<dbReference type="PROSITE" id="PS50110">
    <property type="entry name" value="RESPONSE_REGULATORY"/>
    <property type="match status" value="1"/>
</dbReference>
<dbReference type="STRING" id="996801.BW723_11685"/>
<keyword evidence="7" id="KW-0472">Membrane</keyword>
<accession>A0A1B8TPK1</accession>
<keyword evidence="11" id="KW-1185">Reference proteome</keyword>
<dbReference type="GO" id="GO:0005886">
    <property type="term" value="C:plasma membrane"/>
    <property type="evidence" value="ECO:0007669"/>
    <property type="project" value="TreeGrafter"/>
</dbReference>
<dbReference type="InterPro" id="IPR003661">
    <property type="entry name" value="HisK_dim/P_dom"/>
</dbReference>
<dbReference type="Gene3D" id="3.40.50.2300">
    <property type="match status" value="1"/>
</dbReference>
<dbReference type="SMART" id="SM00448">
    <property type="entry name" value="REC"/>
    <property type="match status" value="1"/>
</dbReference>
<dbReference type="InterPro" id="IPR004358">
    <property type="entry name" value="Sig_transdc_His_kin-like_C"/>
</dbReference>
<feature type="domain" description="Response regulatory" evidence="9">
    <location>
        <begin position="440"/>
        <end position="554"/>
    </location>
</feature>
<reference evidence="11" key="1">
    <citation type="submission" date="2016-02" db="EMBL/GenBank/DDBJ databases">
        <title>Paenibacillus sp. LPB0068, isolated from Crassostrea gigas.</title>
        <authorList>
            <person name="Shin S.-K."/>
            <person name="Yi H."/>
        </authorList>
    </citation>
    <scope>NUCLEOTIDE SEQUENCE [LARGE SCALE GENOMIC DNA]</scope>
    <source>
        <strain evidence="11">KCTC 23969</strain>
    </source>
</reference>
<sequence>MADFSLRRTQMVFTLSLITSVISVVYIFIALSLKLDNLVSLHLICISFYLLCAYFSWKGNLIESRIIYLVILNIGIVTSASYVGQEGGMEFMFMYSMCLPFMIFSFNREKIFIFLFCITAIILWATLYISDFNLIVNSKIDVEQAAKFIYPVSIIMTLFLVTFQLFYYSHLNFKNFSSIHNYREDAIEASNAKSNFLSTMSHEIRTPLNAVIGLSHILGDNNPRKDQVQNIEALNYSGKILLNLLNNVLDFSKMQSTKIQLDNIPTDLLSATKQIKKIHETSCLKKGIIMNLKIDNDIPMIWLDIVRFNQVINNLVSNAIKFTDKGSVTLRIKKEQQTENTLTLLTEVIDTGIGIPKEKQKTIWEAFTQASSSTNRLYGGTGLGLPIVKSIVNSMNSDVKIDSLIGNGSRFYFKLDLKIASEKEFQKTTEKKVHNFEGKTILLVEDNLINVMVAKQILEKAKLNVDVANDGLAAVNMVKEKHYDTILMDIQMPIMDGYEASVEIRKFNSKIPILALSASVFMEVKDRINESGMNGFIFKPFEPEDLLNQIEVTINS</sequence>
<dbReference type="PANTHER" id="PTHR43047">
    <property type="entry name" value="TWO-COMPONENT HISTIDINE PROTEIN KINASE"/>
    <property type="match status" value="1"/>
</dbReference>
<feature type="modified residue" description="4-aspartylphosphate" evidence="6">
    <location>
        <position position="489"/>
    </location>
</feature>
<feature type="transmembrane region" description="Helical" evidence="7">
    <location>
        <begin position="39"/>
        <end position="57"/>
    </location>
</feature>
<evidence type="ECO:0000256" key="2">
    <source>
        <dbReference type="ARBA" id="ARBA00012438"/>
    </source>
</evidence>
<evidence type="ECO:0000313" key="10">
    <source>
        <dbReference type="EMBL" id="OBY61580.1"/>
    </source>
</evidence>
<dbReference type="InterPro" id="IPR036097">
    <property type="entry name" value="HisK_dim/P_sf"/>
</dbReference>
<keyword evidence="5 10" id="KW-0418">Kinase</keyword>
<dbReference type="CDD" id="cd16922">
    <property type="entry name" value="HATPase_EvgS-ArcB-TorS-like"/>
    <property type="match status" value="1"/>
</dbReference>
<dbReference type="PRINTS" id="PR00344">
    <property type="entry name" value="BCTRLSENSOR"/>
</dbReference>
<keyword evidence="3 6" id="KW-0597">Phosphoprotein</keyword>
<feature type="domain" description="Histidine kinase" evidence="8">
    <location>
        <begin position="199"/>
        <end position="419"/>
    </location>
</feature>
<dbReference type="Pfam" id="PF00512">
    <property type="entry name" value="HisKA"/>
    <property type="match status" value="1"/>
</dbReference>
<evidence type="ECO:0000313" key="11">
    <source>
        <dbReference type="Proteomes" id="UP000092612"/>
    </source>
</evidence>
<dbReference type="InterPro" id="IPR003594">
    <property type="entry name" value="HATPase_dom"/>
</dbReference>
<dbReference type="GO" id="GO:0009927">
    <property type="term" value="F:histidine phosphotransfer kinase activity"/>
    <property type="evidence" value="ECO:0007669"/>
    <property type="project" value="TreeGrafter"/>
</dbReference>
<protein>
    <recommendedName>
        <fullName evidence="2">histidine kinase</fullName>
        <ecNumber evidence="2">2.7.13.3</ecNumber>
    </recommendedName>
</protein>
<dbReference type="InterPro" id="IPR036890">
    <property type="entry name" value="HATPase_C_sf"/>
</dbReference>
<evidence type="ECO:0000256" key="5">
    <source>
        <dbReference type="ARBA" id="ARBA00022777"/>
    </source>
</evidence>
<evidence type="ECO:0000256" key="6">
    <source>
        <dbReference type="PROSITE-ProRule" id="PRU00169"/>
    </source>
</evidence>
<dbReference type="Gene3D" id="1.10.287.130">
    <property type="match status" value="1"/>
</dbReference>
<organism evidence="10 11">
    <name type="scientific">Polaribacter reichenbachii</name>
    <dbReference type="NCBI Taxonomy" id="996801"/>
    <lineage>
        <taxon>Bacteria</taxon>
        <taxon>Pseudomonadati</taxon>
        <taxon>Bacteroidota</taxon>
        <taxon>Flavobacteriia</taxon>
        <taxon>Flavobacteriales</taxon>
        <taxon>Flavobacteriaceae</taxon>
    </lineage>
</organism>
<gene>
    <name evidence="10" type="ORF">LPB301_16090</name>
</gene>
<dbReference type="CDD" id="cd00082">
    <property type="entry name" value="HisKA"/>
    <property type="match status" value="1"/>
</dbReference>
<dbReference type="InterPro" id="IPR011006">
    <property type="entry name" value="CheY-like_superfamily"/>
</dbReference>
<keyword evidence="7" id="KW-1133">Transmembrane helix</keyword>
<dbReference type="AlphaFoldDB" id="A0A1B8TPK1"/>
<dbReference type="SUPFAM" id="SSF55874">
    <property type="entry name" value="ATPase domain of HSP90 chaperone/DNA topoisomerase II/histidine kinase"/>
    <property type="match status" value="1"/>
</dbReference>
<comment type="catalytic activity">
    <reaction evidence="1">
        <text>ATP + protein L-histidine = ADP + protein N-phospho-L-histidine.</text>
        <dbReference type="EC" id="2.7.13.3"/>
    </reaction>
</comment>
<feature type="transmembrane region" description="Helical" evidence="7">
    <location>
        <begin position="12"/>
        <end position="33"/>
    </location>
</feature>
<evidence type="ECO:0000256" key="3">
    <source>
        <dbReference type="ARBA" id="ARBA00022553"/>
    </source>
</evidence>
<feature type="transmembrane region" description="Helical" evidence="7">
    <location>
        <begin position="111"/>
        <end position="129"/>
    </location>
</feature>
<evidence type="ECO:0000256" key="7">
    <source>
        <dbReference type="SAM" id="Phobius"/>
    </source>
</evidence>
<dbReference type="CDD" id="cd17546">
    <property type="entry name" value="REC_hyHK_CKI1_RcsC-like"/>
    <property type="match status" value="1"/>
</dbReference>
<evidence type="ECO:0000259" key="9">
    <source>
        <dbReference type="PROSITE" id="PS50110"/>
    </source>
</evidence>
<comment type="caution">
    <text evidence="10">The sequence shown here is derived from an EMBL/GenBank/DDBJ whole genome shotgun (WGS) entry which is preliminary data.</text>
</comment>
<dbReference type="PANTHER" id="PTHR43047:SF72">
    <property type="entry name" value="OSMOSENSING HISTIDINE PROTEIN KINASE SLN1"/>
    <property type="match status" value="1"/>
</dbReference>
<dbReference type="FunFam" id="3.30.565.10:FF:000010">
    <property type="entry name" value="Sensor histidine kinase RcsC"/>
    <property type="match status" value="1"/>
</dbReference>
<evidence type="ECO:0000256" key="4">
    <source>
        <dbReference type="ARBA" id="ARBA00022679"/>
    </source>
</evidence>
<feature type="transmembrane region" description="Helical" evidence="7">
    <location>
        <begin position="149"/>
        <end position="168"/>
    </location>
</feature>
<dbReference type="SMART" id="SM00388">
    <property type="entry name" value="HisKA"/>
    <property type="match status" value="1"/>
</dbReference>
<dbReference type="PROSITE" id="PS50109">
    <property type="entry name" value="HIS_KIN"/>
    <property type="match status" value="1"/>
</dbReference>
<proteinExistence type="predicted"/>
<dbReference type="SUPFAM" id="SSF47384">
    <property type="entry name" value="Homodimeric domain of signal transducing histidine kinase"/>
    <property type="match status" value="1"/>
</dbReference>
<dbReference type="InterPro" id="IPR001789">
    <property type="entry name" value="Sig_transdc_resp-reg_receiver"/>
</dbReference>
<dbReference type="Pfam" id="PF00072">
    <property type="entry name" value="Response_reg"/>
    <property type="match status" value="1"/>
</dbReference>
<evidence type="ECO:0000256" key="1">
    <source>
        <dbReference type="ARBA" id="ARBA00000085"/>
    </source>
</evidence>
<dbReference type="InterPro" id="IPR005467">
    <property type="entry name" value="His_kinase_dom"/>
</dbReference>
<dbReference type="Proteomes" id="UP000092612">
    <property type="component" value="Unassembled WGS sequence"/>
</dbReference>
<keyword evidence="7" id="KW-0812">Transmembrane</keyword>
<dbReference type="Pfam" id="PF02518">
    <property type="entry name" value="HATPase_c"/>
    <property type="match status" value="1"/>
</dbReference>
<evidence type="ECO:0000259" key="8">
    <source>
        <dbReference type="PROSITE" id="PS50109"/>
    </source>
</evidence>
<name>A0A1B8TPK1_9FLAO</name>
<dbReference type="SMART" id="SM00387">
    <property type="entry name" value="HATPase_c"/>
    <property type="match status" value="1"/>
</dbReference>
<keyword evidence="4" id="KW-0808">Transferase</keyword>
<dbReference type="SUPFAM" id="SSF52172">
    <property type="entry name" value="CheY-like"/>
    <property type="match status" value="1"/>
</dbReference>
<dbReference type="EMBL" id="LSFL01000042">
    <property type="protein sequence ID" value="OBY61580.1"/>
    <property type="molecule type" value="Genomic_DNA"/>
</dbReference>
<feature type="transmembrane region" description="Helical" evidence="7">
    <location>
        <begin position="66"/>
        <end position="83"/>
    </location>
</feature>
<dbReference type="KEGG" id="prn:BW723_11685"/>
<dbReference type="GO" id="GO:0000155">
    <property type="term" value="F:phosphorelay sensor kinase activity"/>
    <property type="evidence" value="ECO:0007669"/>
    <property type="project" value="InterPro"/>
</dbReference>
<dbReference type="Gene3D" id="3.30.565.10">
    <property type="entry name" value="Histidine kinase-like ATPase, C-terminal domain"/>
    <property type="match status" value="1"/>
</dbReference>